<dbReference type="SMART" id="SM00530">
    <property type="entry name" value="HTH_XRE"/>
    <property type="match status" value="1"/>
</dbReference>
<evidence type="ECO:0000313" key="4">
    <source>
        <dbReference type="Proteomes" id="UP001501102"/>
    </source>
</evidence>
<dbReference type="InterPro" id="IPR001387">
    <property type="entry name" value="Cro/C1-type_HTH"/>
</dbReference>
<dbReference type="PANTHER" id="PTHR46797:SF1">
    <property type="entry name" value="METHYLPHOSPHONATE SYNTHASE"/>
    <property type="match status" value="1"/>
</dbReference>
<dbReference type="CDD" id="cd00093">
    <property type="entry name" value="HTH_XRE"/>
    <property type="match status" value="1"/>
</dbReference>
<keyword evidence="1" id="KW-0238">DNA-binding</keyword>
<dbReference type="InterPro" id="IPR010982">
    <property type="entry name" value="Lambda_DNA-bd_dom_sf"/>
</dbReference>
<sequence>MRWSDYSNGQRIKILRGKQLSQQELANQTGLSMPTIRAAEQDRRMSLSTLVKIANALGVDASIILGQQAPRRAMETDDRKTLRAISLCVHEDGRRVPS</sequence>
<organism evidence="3 4">
    <name type="scientific">Streptomyces thioluteus</name>
    <dbReference type="NCBI Taxonomy" id="66431"/>
    <lineage>
        <taxon>Bacteria</taxon>
        <taxon>Bacillati</taxon>
        <taxon>Actinomycetota</taxon>
        <taxon>Actinomycetes</taxon>
        <taxon>Kitasatosporales</taxon>
        <taxon>Streptomycetaceae</taxon>
        <taxon>Streptomyces</taxon>
    </lineage>
</organism>
<keyword evidence="4" id="KW-1185">Reference proteome</keyword>
<protein>
    <recommendedName>
        <fullName evidence="2">HTH cro/C1-type domain-containing protein</fullName>
    </recommendedName>
</protein>
<gene>
    <name evidence="3" type="ORF">GCM10020221_14930</name>
</gene>
<evidence type="ECO:0000313" key="3">
    <source>
        <dbReference type="EMBL" id="GAA2919674.1"/>
    </source>
</evidence>
<evidence type="ECO:0000259" key="2">
    <source>
        <dbReference type="PROSITE" id="PS50943"/>
    </source>
</evidence>
<dbReference type="InterPro" id="IPR050807">
    <property type="entry name" value="TransReg_Diox_bact_type"/>
</dbReference>
<proteinExistence type="predicted"/>
<accession>A0ABN3WK92</accession>
<dbReference type="RefSeq" id="WP_344961714.1">
    <property type="nucleotide sequence ID" value="NZ_BAAAXZ010000056.1"/>
</dbReference>
<reference evidence="3 4" key="1">
    <citation type="journal article" date="2019" name="Int. J. Syst. Evol. Microbiol.">
        <title>The Global Catalogue of Microorganisms (GCM) 10K type strain sequencing project: providing services to taxonomists for standard genome sequencing and annotation.</title>
        <authorList>
            <consortium name="The Broad Institute Genomics Platform"/>
            <consortium name="The Broad Institute Genome Sequencing Center for Infectious Disease"/>
            <person name="Wu L."/>
            <person name="Ma J."/>
        </authorList>
    </citation>
    <scope>NUCLEOTIDE SEQUENCE [LARGE SCALE GENOMIC DNA]</scope>
    <source>
        <strain evidence="3 4">JCM 4087</strain>
    </source>
</reference>
<dbReference type="Pfam" id="PF01381">
    <property type="entry name" value="HTH_3"/>
    <property type="match status" value="1"/>
</dbReference>
<dbReference type="SUPFAM" id="SSF47413">
    <property type="entry name" value="lambda repressor-like DNA-binding domains"/>
    <property type="match status" value="1"/>
</dbReference>
<dbReference type="PROSITE" id="PS50943">
    <property type="entry name" value="HTH_CROC1"/>
    <property type="match status" value="1"/>
</dbReference>
<dbReference type="EMBL" id="BAAAXZ010000056">
    <property type="protein sequence ID" value="GAA2919674.1"/>
    <property type="molecule type" value="Genomic_DNA"/>
</dbReference>
<dbReference type="Proteomes" id="UP001501102">
    <property type="component" value="Unassembled WGS sequence"/>
</dbReference>
<comment type="caution">
    <text evidence="3">The sequence shown here is derived from an EMBL/GenBank/DDBJ whole genome shotgun (WGS) entry which is preliminary data.</text>
</comment>
<name>A0ABN3WK92_STRTU</name>
<dbReference type="PANTHER" id="PTHR46797">
    <property type="entry name" value="HTH-TYPE TRANSCRIPTIONAL REGULATOR"/>
    <property type="match status" value="1"/>
</dbReference>
<evidence type="ECO:0000256" key="1">
    <source>
        <dbReference type="ARBA" id="ARBA00023125"/>
    </source>
</evidence>
<feature type="domain" description="HTH cro/C1-type" evidence="2">
    <location>
        <begin position="18"/>
        <end position="64"/>
    </location>
</feature>
<dbReference type="Gene3D" id="1.10.260.40">
    <property type="entry name" value="lambda repressor-like DNA-binding domains"/>
    <property type="match status" value="1"/>
</dbReference>